<evidence type="ECO:0000256" key="2">
    <source>
        <dbReference type="ARBA" id="ARBA00022525"/>
    </source>
</evidence>
<feature type="compositionally biased region" description="Polar residues" evidence="7">
    <location>
        <begin position="1"/>
        <end position="23"/>
    </location>
</feature>
<dbReference type="InterPro" id="IPR001611">
    <property type="entry name" value="Leu-rich_rpt"/>
</dbReference>
<sequence>MRYMRQLSTHQTTTFSSIPLTQRSEPKSSKGIFEKAAPLLIDLIPKMMQGIGFFLLLFSSLHLSSPSALAYIGNPLKNPPTSPQRRRGHRSERGEPRGLLGKRALPPHPPQLHPPQLQQVPRNGPGELQRSAVLDGAGPEQQPPRRALPRADPPHPGLIYLDLRFNSFSGELPEALFQKQLDAIFLNNNQFEGQIPASLWASPASVITLANNNLTGPIPASFGYSSGIRELLFLNNRLTGCIPEGVGFLAEVEVLDLSFNSLGGDIPSTLSCLSGIEVLNVAHNGLTGELPDILCELRSLANLSVSFNFFSGFGADCTRELLIRNVGFDFAGNCIPGRGMQRPPPECPGSGPGAGLSCLRTRPAGCGGSGLRVGVGIPGIPFTLSTTLPIPVP</sequence>
<keyword evidence="3" id="KW-0433">Leucine-rich repeat</keyword>
<keyword evidence="8" id="KW-1133">Transmembrane helix</keyword>
<dbReference type="InterPro" id="IPR032675">
    <property type="entry name" value="LRR_dom_sf"/>
</dbReference>
<evidence type="ECO:0000313" key="9">
    <source>
        <dbReference type="EMBL" id="CAD1843174.1"/>
    </source>
</evidence>
<organism evidence="9">
    <name type="scientific">Ananas comosus var. bracteatus</name>
    <name type="common">red pineapple</name>
    <dbReference type="NCBI Taxonomy" id="296719"/>
    <lineage>
        <taxon>Eukaryota</taxon>
        <taxon>Viridiplantae</taxon>
        <taxon>Streptophyta</taxon>
        <taxon>Embryophyta</taxon>
        <taxon>Tracheophyta</taxon>
        <taxon>Spermatophyta</taxon>
        <taxon>Magnoliopsida</taxon>
        <taxon>Liliopsida</taxon>
        <taxon>Poales</taxon>
        <taxon>Bromeliaceae</taxon>
        <taxon>Bromelioideae</taxon>
        <taxon>Ananas</taxon>
    </lineage>
</organism>
<keyword evidence="4" id="KW-0732">Signal</keyword>
<keyword evidence="2" id="KW-0964">Secreted</keyword>
<dbReference type="PANTHER" id="PTHR32093:SF86">
    <property type="entry name" value="EXTENSIN-LIKE PROTEIN"/>
    <property type="match status" value="1"/>
</dbReference>
<evidence type="ECO:0000256" key="3">
    <source>
        <dbReference type="ARBA" id="ARBA00022614"/>
    </source>
</evidence>
<feature type="transmembrane region" description="Helical" evidence="8">
    <location>
        <begin position="51"/>
        <end position="72"/>
    </location>
</feature>
<dbReference type="Gene3D" id="3.80.10.10">
    <property type="entry name" value="Ribonuclease Inhibitor"/>
    <property type="match status" value="1"/>
</dbReference>
<evidence type="ECO:0000256" key="6">
    <source>
        <dbReference type="ARBA" id="ARBA00023180"/>
    </source>
</evidence>
<dbReference type="EMBL" id="LR862136">
    <property type="protein sequence ID" value="CAD1843174.1"/>
    <property type="molecule type" value="Genomic_DNA"/>
</dbReference>
<evidence type="ECO:0000256" key="5">
    <source>
        <dbReference type="ARBA" id="ARBA00022737"/>
    </source>
</evidence>
<dbReference type="SUPFAM" id="SSF52058">
    <property type="entry name" value="L domain-like"/>
    <property type="match status" value="1"/>
</dbReference>
<reference evidence="9" key="1">
    <citation type="submission" date="2020-07" db="EMBL/GenBank/DDBJ databases">
        <authorList>
            <person name="Lin J."/>
        </authorList>
    </citation>
    <scope>NUCLEOTIDE SEQUENCE</scope>
</reference>
<feature type="region of interest" description="Disordered" evidence="7">
    <location>
        <begin position="73"/>
        <end position="153"/>
    </location>
</feature>
<evidence type="ECO:0000256" key="1">
    <source>
        <dbReference type="ARBA" id="ARBA00004613"/>
    </source>
</evidence>
<evidence type="ECO:0008006" key="10">
    <source>
        <dbReference type="Google" id="ProtNLM"/>
    </source>
</evidence>
<protein>
    <recommendedName>
        <fullName evidence="10">Leucine-rich repeat extensin-like protein 4</fullName>
    </recommendedName>
</protein>
<dbReference type="FunFam" id="3.80.10.10:FF:000041">
    <property type="entry name" value="LRR receptor-like serine/threonine-protein kinase ERECTA"/>
    <property type="match status" value="1"/>
</dbReference>
<dbReference type="GO" id="GO:0005576">
    <property type="term" value="C:extracellular region"/>
    <property type="evidence" value="ECO:0007669"/>
    <property type="project" value="UniProtKB-SubCell"/>
</dbReference>
<dbReference type="InterPro" id="IPR051582">
    <property type="entry name" value="LRR_extensin-like_regulator"/>
</dbReference>
<dbReference type="AlphaFoldDB" id="A0A6V7QJ44"/>
<feature type="region of interest" description="Disordered" evidence="7">
    <location>
        <begin position="1"/>
        <end position="29"/>
    </location>
</feature>
<keyword evidence="8" id="KW-0812">Transmembrane</keyword>
<comment type="subcellular location">
    <subcellularLocation>
        <location evidence="1">Secreted</location>
    </subcellularLocation>
</comment>
<keyword evidence="5" id="KW-0677">Repeat</keyword>
<gene>
    <name evidence="9" type="ORF">CB5_LOCUS26385</name>
</gene>
<keyword evidence="6" id="KW-0325">Glycoprotein</keyword>
<evidence type="ECO:0000256" key="4">
    <source>
        <dbReference type="ARBA" id="ARBA00022729"/>
    </source>
</evidence>
<name>A0A6V7QJ44_ANACO</name>
<keyword evidence="8" id="KW-0472">Membrane</keyword>
<proteinExistence type="predicted"/>
<evidence type="ECO:0000256" key="8">
    <source>
        <dbReference type="SAM" id="Phobius"/>
    </source>
</evidence>
<dbReference type="Pfam" id="PF00560">
    <property type="entry name" value="LRR_1"/>
    <property type="match status" value="3"/>
</dbReference>
<accession>A0A6V7QJ44</accession>
<evidence type="ECO:0000256" key="7">
    <source>
        <dbReference type="SAM" id="MobiDB-lite"/>
    </source>
</evidence>
<dbReference type="PANTHER" id="PTHR32093">
    <property type="entry name" value="LEUCINE-RICH REPEAT EXTENSIN-LIKE PROTEIN 3-RELATED"/>
    <property type="match status" value="1"/>
</dbReference>